<evidence type="ECO:0000313" key="3">
    <source>
        <dbReference type="Proteomes" id="UP001145742"/>
    </source>
</evidence>
<evidence type="ECO:0000256" key="1">
    <source>
        <dbReference type="SAM" id="MobiDB-lite"/>
    </source>
</evidence>
<sequence>MGRVAGKLPGGKGYGSAGQQPLNASQQHAQVAQKANGILAYSRSGQQDQGSNCPPVLSPGEATPPILCSVVGHSLQEIEVLECVQRKATEPVKELEHRSFEEWLRGAGGV</sequence>
<dbReference type="Proteomes" id="UP001145742">
    <property type="component" value="Unassembled WGS sequence"/>
</dbReference>
<gene>
    <name evidence="2" type="ORF">WISP_78776</name>
</gene>
<name>A0ABQ9DA08_9PASS</name>
<protein>
    <submittedName>
        <fullName evidence="2">Uncharacterized protein</fullName>
    </submittedName>
</protein>
<feature type="compositionally biased region" description="Polar residues" evidence="1">
    <location>
        <begin position="17"/>
        <end position="30"/>
    </location>
</feature>
<dbReference type="EMBL" id="WHWB01033959">
    <property type="protein sequence ID" value="KAJ7415320.1"/>
    <property type="molecule type" value="Genomic_DNA"/>
</dbReference>
<feature type="region of interest" description="Disordered" evidence="1">
    <location>
        <begin position="1"/>
        <end position="58"/>
    </location>
</feature>
<proteinExistence type="predicted"/>
<accession>A0ABQ9DA08</accession>
<reference evidence="2" key="1">
    <citation type="submission" date="2019-10" db="EMBL/GenBank/DDBJ databases">
        <authorList>
            <person name="Soares A.E.R."/>
            <person name="Aleixo A."/>
            <person name="Schneider P."/>
            <person name="Miyaki C.Y."/>
            <person name="Schneider M.P."/>
            <person name="Mello C."/>
            <person name="Vasconcelos A.T.R."/>
        </authorList>
    </citation>
    <scope>NUCLEOTIDE SEQUENCE</scope>
    <source>
        <tissue evidence="2">Muscle</tissue>
    </source>
</reference>
<keyword evidence="3" id="KW-1185">Reference proteome</keyword>
<comment type="caution">
    <text evidence="2">The sequence shown here is derived from an EMBL/GenBank/DDBJ whole genome shotgun (WGS) entry which is preliminary data.</text>
</comment>
<organism evidence="2 3">
    <name type="scientific">Willisornis vidua</name>
    <name type="common">Xingu scale-backed antbird</name>
    <dbReference type="NCBI Taxonomy" id="1566151"/>
    <lineage>
        <taxon>Eukaryota</taxon>
        <taxon>Metazoa</taxon>
        <taxon>Chordata</taxon>
        <taxon>Craniata</taxon>
        <taxon>Vertebrata</taxon>
        <taxon>Euteleostomi</taxon>
        <taxon>Archelosauria</taxon>
        <taxon>Archosauria</taxon>
        <taxon>Dinosauria</taxon>
        <taxon>Saurischia</taxon>
        <taxon>Theropoda</taxon>
        <taxon>Coelurosauria</taxon>
        <taxon>Aves</taxon>
        <taxon>Neognathae</taxon>
        <taxon>Neoaves</taxon>
        <taxon>Telluraves</taxon>
        <taxon>Australaves</taxon>
        <taxon>Passeriformes</taxon>
        <taxon>Thamnophilidae</taxon>
        <taxon>Willisornis</taxon>
    </lineage>
</organism>
<evidence type="ECO:0000313" key="2">
    <source>
        <dbReference type="EMBL" id="KAJ7415320.1"/>
    </source>
</evidence>
<feature type="compositionally biased region" description="Polar residues" evidence="1">
    <location>
        <begin position="43"/>
        <end position="52"/>
    </location>
</feature>